<dbReference type="GO" id="GO:0005886">
    <property type="term" value="C:plasma membrane"/>
    <property type="evidence" value="ECO:0007669"/>
    <property type="project" value="UniProtKB-SubCell"/>
</dbReference>
<keyword evidence="7 8" id="KW-0472">Membrane</keyword>
<reference evidence="9 10" key="1">
    <citation type="submission" date="2019-11" db="EMBL/GenBank/DDBJ databases">
        <authorList>
            <person name="Cheng Q."/>
            <person name="Yang Z."/>
        </authorList>
    </citation>
    <scope>NUCLEOTIDE SEQUENCE [LARGE SCALE GENOMIC DNA]</scope>
    <source>
        <strain evidence="9 10">HX-22-1</strain>
    </source>
</reference>
<dbReference type="Proteomes" id="UP000462931">
    <property type="component" value="Unassembled WGS sequence"/>
</dbReference>
<comment type="subcellular location">
    <subcellularLocation>
        <location evidence="1 8">Cell membrane</location>
        <topology evidence="1 8">Multi-pass membrane protein</topology>
    </subcellularLocation>
</comment>
<feature type="transmembrane region" description="Helical" evidence="8">
    <location>
        <begin position="232"/>
        <end position="250"/>
    </location>
</feature>
<evidence type="ECO:0000256" key="2">
    <source>
        <dbReference type="ARBA" id="ARBA00009142"/>
    </source>
</evidence>
<keyword evidence="5 8" id="KW-0812">Transmembrane</keyword>
<dbReference type="PANTHER" id="PTHR30269:SF23">
    <property type="entry name" value="MEMBRANE TRANSPORTER PROTEIN YDHB-RELATED"/>
    <property type="match status" value="1"/>
</dbReference>
<dbReference type="EMBL" id="WKJI01000004">
    <property type="protein sequence ID" value="MRX48341.1"/>
    <property type="molecule type" value="Genomic_DNA"/>
</dbReference>
<feature type="transmembrane region" description="Helical" evidence="8">
    <location>
        <begin position="143"/>
        <end position="165"/>
    </location>
</feature>
<dbReference type="AlphaFoldDB" id="A0A7K0FRT0"/>
<name>A0A7K0FRT0_9SPHI</name>
<accession>A0A7K0FRT0</accession>
<dbReference type="RefSeq" id="WP_154288429.1">
    <property type="nucleotide sequence ID" value="NZ_WKJI01000004.1"/>
</dbReference>
<evidence type="ECO:0000256" key="1">
    <source>
        <dbReference type="ARBA" id="ARBA00004651"/>
    </source>
</evidence>
<dbReference type="Pfam" id="PF01925">
    <property type="entry name" value="TauE"/>
    <property type="match status" value="1"/>
</dbReference>
<feature type="transmembrane region" description="Helical" evidence="8">
    <location>
        <begin position="43"/>
        <end position="70"/>
    </location>
</feature>
<comment type="similarity">
    <text evidence="2 8">Belongs to the 4-toluene sulfonate uptake permease (TSUP) (TC 2.A.102) family.</text>
</comment>
<dbReference type="PANTHER" id="PTHR30269">
    <property type="entry name" value="TRANSMEMBRANE PROTEIN YFCA"/>
    <property type="match status" value="1"/>
</dbReference>
<keyword evidence="6 8" id="KW-1133">Transmembrane helix</keyword>
<evidence type="ECO:0000313" key="10">
    <source>
        <dbReference type="Proteomes" id="UP000462931"/>
    </source>
</evidence>
<dbReference type="InterPro" id="IPR002781">
    <property type="entry name" value="TM_pro_TauE-like"/>
</dbReference>
<evidence type="ECO:0000256" key="8">
    <source>
        <dbReference type="RuleBase" id="RU363041"/>
    </source>
</evidence>
<organism evidence="9 10">
    <name type="scientific">Pedobacter puniceum</name>
    <dbReference type="NCBI Taxonomy" id="2666136"/>
    <lineage>
        <taxon>Bacteria</taxon>
        <taxon>Pseudomonadati</taxon>
        <taxon>Bacteroidota</taxon>
        <taxon>Sphingobacteriia</taxon>
        <taxon>Sphingobacteriales</taxon>
        <taxon>Sphingobacteriaceae</taxon>
        <taxon>Pedobacter</taxon>
    </lineage>
</organism>
<evidence type="ECO:0000256" key="6">
    <source>
        <dbReference type="ARBA" id="ARBA00022989"/>
    </source>
</evidence>
<keyword evidence="10" id="KW-1185">Reference proteome</keyword>
<evidence type="ECO:0000256" key="7">
    <source>
        <dbReference type="ARBA" id="ARBA00023136"/>
    </source>
</evidence>
<protein>
    <recommendedName>
        <fullName evidence="8">Probable membrane transporter protein</fullName>
    </recommendedName>
</protein>
<evidence type="ECO:0000256" key="5">
    <source>
        <dbReference type="ARBA" id="ARBA00022692"/>
    </source>
</evidence>
<feature type="transmembrane region" description="Helical" evidence="8">
    <location>
        <begin position="82"/>
        <end position="100"/>
    </location>
</feature>
<proteinExistence type="inferred from homology"/>
<keyword evidence="4 8" id="KW-1003">Cell membrane</keyword>
<evidence type="ECO:0000313" key="9">
    <source>
        <dbReference type="EMBL" id="MRX48341.1"/>
    </source>
</evidence>
<sequence>MIEIFSFSYDTTQVWVIMLVAFLVGMSKTGIHGTSMLSVPVMAIYFGGQSSSGIILPMLIIADIFGVIYYHRHAEWSYLKKLFPWAAVGIILGTWVGAYINDAIFRAFMAVIIVLSVIVMIWMERTNREKIPKHPAFAASMGIAGGFTSMIGNLAGTVMAVYFLSMRLNKNSFIGTTAWFFFVINFFKVPFHVFVWHTIHWDGFVLNLLTIPAILLGAYVGITVVKQLTDKTFRWFIIAITLLASVLMLLK</sequence>
<comment type="caution">
    <text evidence="9">The sequence shown here is derived from an EMBL/GenBank/DDBJ whole genome shotgun (WGS) entry which is preliminary data.</text>
</comment>
<keyword evidence="3" id="KW-0813">Transport</keyword>
<gene>
    <name evidence="9" type="ORF">GJJ64_14170</name>
</gene>
<feature type="transmembrane region" description="Helical" evidence="8">
    <location>
        <begin position="107"/>
        <end position="123"/>
    </location>
</feature>
<feature type="transmembrane region" description="Helical" evidence="8">
    <location>
        <begin position="205"/>
        <end position="225"/>
    </location>
</feature>
<evidence type="ECO:0000256" key="4">
    <source>
        <dbReference type="ARBA" id="ARBA00022475"/>
    </source>
</evidence>
<evidence type="ECO:0000256" key="3">
    <source>
        <dbReference type="ARBA" id="ARBA00022448"/>
    </source>
</evidence>
<feature type="transmembrane region" description="Helical" evidence="8">
    <location>
        <begin position="177"/>
        <end position="199"/>
    </location>
</feature>
<feature type="transmembrane region" description="Helical" evidence="8">
    <location>
        <begin position="12"/>
        <end position="31"/>
    </location>
</feature>
<dbReference type="InterPro" id="IPR052017">
    <property type="entry name" value="TSUP"/>
</dbReference>